<comment type="subcellular location">
    <subcellularLocation>
        <location evidence="4">Mitochondrion</location>
    </subcellularLocation>
</comment>
<dbReference type="CDD" id="cd06849">
    <property type="entry name" value="lipoyl_domain"/>
    <property type="match status" value="1"/>
</dbReference>
<keyword evidence="4" id="KW-0012">Acyltransferase</keyword>
<dbReference type="InterPro" id="IPR006257">
    <property type="entry name" value="LAT1"/>
</dbReference>
<dbReference type="GO" id="GO:0005739">
    <property type="term" value="C:mitochondrion"/>
    <property type="evidence" value="ECO:0007669"/>
    <property type="project" value="UniProtKB-SubCell"/>
</dbReference>
<evidence type="ECO:0000256" key="5">
    <source>
        <dbReference type="SAM" id="MobiDB-lite"/>
    </source>
</evidence>
<dbReference type="FunFam" id="2.40.50.100:FF:000010">
    <property type="entry name" value="Acetyltransferase component of pyruvate dehydrogenase complex"/>
    <property type="match status" value="1"/>
</dbReference>
<dbReference type="EC" id="2.3.1.12" evidence="4"/>
<dbReference type="GO" id="GO:0006086">
    <property type="term" value="P:pyruvate decarboxylation to acetyl-CoA"/>
    <property type="evidence" value="ECO:0007669"/>
    <property type="project" value="InterPro"/>
</dbReference>
<dbReference type="AlphaFoldDB" id="A0A8J6HCL1"/>
<dbReference type="Pfam" id="PF00198">
    <property type="entry name" value="2-oxoacid_dh"/>
    <property type="match status" value="1"/>
</dbReference>
<dbReference type="FunFam" id="3.30.559.10:FF:000003">
    <property type="entry name" value="Acetyltransferase component of pyruvate dehydrogenase complex"/>
    <property type="match status" value="1"/>
</dbReference>
<evidence type="ECO:0000256" key="3">
    <source>
        <dbReference type="ARBA" id="ARBA00022946"/>
    </source>
</evidence>
<keyword evidence="3" id="KW-0809">Transit peptide</keyword>
<dbReference type="Proteomes" id="UP000719412">
    <property type="component" value="Unassembled WGS sequence"/>
</dbReference>
<sequence length="495" mass="53320">MLRTIVVRSELVKGTFKKTVRANIVRNLTVECTKRRNNHRSLLLRENRGSLQWQGPSVNFLRRYASDLPAHTKVLLPALSPTMELGTIISWDKKEGDRLNEGDLLAEIETDKATMGFETPEEGYLAKILVPAGTKDVPIGKLVCIIVEKEADIAAFKDFKDDGSAAPKPAAAPAPSPAAPAAPSPPPVAPSPPTVPPPAAASDRVYVSPMAKRLAEQRNIRLQGKGTGLFGSITSSDLEGMAAAVRPAAAGAAPPAAPANVPSGAPHVDIPVSGMRATIAKRLLQSKQNVPHYYLSIECNVDKLLKLRSRFNKQLEKEKVKLSVNDFIVKAVALACKKVPEANSAWMDSVIRQYNSVDVSVAVSTDRGLITPIVFGADGKGVIDISKIVKSLAAKAREGKLQPQEYQGGTISISNLGMFGVDDFCAIINPPQSSILAIGTTVKRLVADESEKGFREAQFMTVTLSCDHRVVDGAVGAQWLKWLRRFLEDPESMVL</sequence>
<evidence type="ECO:0000313" key="7">
    <source>
        <dbReference type="EMBL" id="KAH0811592.1"/>
    </source>
</evidence>
<comment type="similarity">
    <text evidence="1 4">Belongs to the 2-oxoacid dehydrogenase family.</text>
</comment>
<dbReference type="InterPro" id="IPR001078">
    <property type="entry name" value="2-oxoacid_DH_actylTfrase"/>
</dbReference>
<dbReference type="InterPro" id="IPR045257">
    <property type="entry name" value="E2/Pdx1"/>
</dbReference>
<evidence type="ECO:0000259" key="6">
    <source>
        <dbReference type="PROSITE" id="PS50968"/>
    </source>
</evidence>
<dbReference type="PANTHER" id="PTHR23151:SF90">
    <property type="entry name" value="DIHYDROLIPOYLLYSINE-RESIDUE ACETYLTRANSFERASE COMPONENT OF PYRUVATE DEHYDROGENASE COMPLEX, MITOCHONDRIAL-RELATED"/>
    <property type="match status" value="1"/>
</dbReference>
<evidence type="ECO:0000256" key="4">
    <source>
        <dbReference type="RuleBase" id="RU361137"/>
    </source>
</evidence>
<name>A0A8J6HCL1_TENMO</name>
<dbReference type="OrthoDB" id="537444at2759"/>
<dbReference type="EMBL" id="JABDTM020026700">
    <property type="protein sequence ID" value="KAH0811592.1"/>
    <property type="molecule type" value="Genomic_DNA"/>
</dbReference>
<evidence type="ECO:0000256" key="2">
    <source>
        <dbReference type="ARBA" id="ARBA00022823"/>
    </source>
</evidence>
<dbReference type="InterPro" id="IPR004167">
    <property type="entry name" value="PSBD"/>
</dbReference>
<dbReference type="InterPro" id="IPR003016">
    <property type="entry name" value="2-oxoA_DH_lipoyl-BS"/>
</dbReference>
<accession>A0A8J6HCL1</accession>
<keyword evidence="2 4" id="KW-0450">Lipoyl</keyword>
<dbReference type="GO" id="GO:0045254">
    <property type="term" value="C:pyruvate dehydrogenase complex"/>
    <property type="evidence" value="ECO:0007669"/>
    <property type="project" value="UniProtKB-UniRule"/>
</dbReference>
<comment type="caution">
    <text evidence="7">The sequence shown here is derived from an EMBL/GenBank/DDBJ whole genome shotgun (WGS) entry which is preliminary data.</text>
</comment>
<dbReference type="PANTHER" id="PTHR23151">
    <property type="entry name" value="DIHYDROLIPOAMIDE ACETYL/SUCCINYL-TRANSFERASE-RELATED"/>
    <property type="match status" value="1"/>
</dbReference>
<protein>
    <recommendedName>
        <fullName evidence="4">Acetyltransferase component of pyruvate dehydrogenase complex</fullName>
        <ecNumber evidence="4">2.3.1.12</ecNumber>
    </recommendedName>
</protein>
<keyword evidence="8" id="KW-1185">Reference proteome</keyword>
<dbReference type="PROSITE" id="PS00189">
    <property type="entry name" value="LIPOYL"/>
    <property type="match status" value="1"/>
</dbReference>
<dbReference type="Pfam" id="PF02817">
    <property type="entry name" value="E3_binding"/>
    <property type="match status" value="1"/>
</dbReference>
<reference evidence="7" key="2">
    <citation type="submission" date="2021-08" db="EMBL/GenBank/DDBJ databases">
        <authorList>
            <person name="Eriksson T."/>
        </authorList>
    </citation>
    <scope>NUCLEOTIDE SEQUENCE</scope>
    <source>
        <strain evidence="7">Stoneville</strain>
        <tissue evidence="7">Whole head</tissue>
    </source>
</reference>
<keyword evidence="4" id="KW-0808">Transferase</keyword>
<comment type="function">
    <text evidence="4">The pyruvate dehydrogenase complex catalyzes the overall conversion of pyruvate to acetyl-CoA and CO(2).</text>
</comment>
<dbReference type="PROSITE" id="PS50968">
    <property type="entry name" value="BIOTINYL_LIPOYL"/>
    <property type="match status" value="1"/>
</dbReference>
<evidence type="ECO:0000256" key="1">
    <source>
        <dbReference type="ARBA" id="ARBA00007317"/>
    </source>
</evidence>
<feature type="compositionally biased region" description="Pro residues" evidence="5">
    <location>
        <begin position="170"/>
        <end position="199"/>
    </location>
</feature>
<dbReference type="Pfam" id="PF00364">
    <property type="entry name" value="Biotin_lipoyl"/>
    <property type="match status" value="1"/>
</dbReference>
<proteinExistence type="inferred from homology"/>
<gene>
    <name evidence="7" type="ORF">GEV33_011201</name>
</gene>
<organism evidence="7 8">
    <name type="scientific">Tenebrio molitor</name>
    <name type="common">Yellow mealworm beetle</name>
    <dbReference type="NCBI Taxonomy" id="7067"/>
    <lineage>
        <taxon>Eukaryota</taxon>
        <taxon>Metazoa</taxon>
        <taxon>Ecdysozoa</taxon>
        <taxon>Arthropoda</taxon>
        <taxon>Hexapoda</taxon>
        <taxon>Insecta</taxon>
        <taxon>Pterygota</taxon>
        <taxon>Neoptera</taxon>
        <taxon>Endopterygota</taxon>
        <taxon>Coleoptera</taxon>
        <taxon>Polyphaga</taxon>
        <taxon>Cucujiformia</taxon>
        <taxon>Tenebrionidae</taxon>
        <taxon>Tenebrio</taxon>
    </lineage>
</organism>
<evidence type="ECO:0000313" key="8">
    <source>
        <dbReference type="Proteomes" id="UP000719412"/>
    </source>
</evidence>
<comment type="catalytic activity">
    <reaction evidence="4">
        <text>N(6)-[(R)-dihydrolipoyl]-L-lysyl-[protein] + acetyl-CoA = N(6)-[(R)-S(8)-acetyldihydrolipoyl]-L-lysyl-[protein] + CoA</text>
        <dbReference type="Rhea" id="RHEA:17017"/>
        <dbReference type="Rhea" id="RHEA-COMP:10475"/>
        <dbReference type="Rhea" id="RHEA-COMP:10478"/>
        <dbReference type="ChEBI" id="CHEBI:57287"/>
        <dbReference type="ChEBI" id="CHEBI:57288"/>
        <dbReference type="ChEBI" id="CHEBI:83100"/>
        <dbReference type="ChEBI" id="CHEBI:83111"/>
        <dbReference type="EC" id="2.3.1.12"/>
    </reaction>
</comment>
<reference evidence="7" key="1">
    <citation type="journal article" date="2020" name="J Insects Food Feed">
        <title>The yellow mealworm (Tenebrio molitor) genome: a resource for the emerging insects as food and feed industry.</title>
        <authorList>
            <person name="Eriksson T."/>
            <person name="Andere A."/>
            <person name="Kelstrup H."/>
            <person name="Emery V."/>
            <person name="Picard C."/>
        </authorList>
    </citation>
    <scope>NUCLEOTIDE SEQUENCE</scope>
    <source>
        <strain evidence="7">Stoneville</strain>
        <tissue evidence="7">Whole head</tissue>
    </source>
</reference>
<comment type="cofactor">
    <cofactor evidence="4">
        <name>(R)-lipoate</name>
        <dbReference type="ChEBI" id="CHEBI:83088"/>
    </cofactor>
    <text evidence="4">Binds 1 lipoyl cofactor covalently.</text>
</comment>
<dbReference type="GO" id="GO:0004742">
    <property type="term" value="F:dihydrolipoyllysine-residue acetyltransferase activity"/>
    <property type="evidence" value="ECO:0007669"/>
    <property type="project" value="UniProtKB-UniRule"/>
</dbReference>
<feature type="region of interest" description="Disordered" evidence="5">
    <location>
        <begin position="164"/>
        <end position="201"/>
    </location>
</feature>
<feature type="domain" description="Lipoyl-binding" evidence="6">
    <location>
        <begin position="71"/>
        <end position="147"/>
    </location>
</feature>
<dbReference type="NCBIfam" id="TIGR01349">
    <property type="entry name" value="PDHac_trf_mito"/>
    <property type="match status" value="1"/>
</dbReference>
<dbReference type="InterPro" id="IPR000089">
    <property type="entry name" value="Biotin_lipoyl"/>
</dbReference>